<evidence type="ECO:0000313" key="3">
    <source>
        <dbReference type="Proteomes" id="UP000652761"/>
    </source>
</evidence>
<accession>A0A843XSV4</accession>
<comment type="caution">
    <text evidence="2">The sequence shown here is derived from an EMBL/GenBank/DDBJ whole genome shotgun (WGS) entry which is preliminary data.</text>
</comment>
<keyword evidence="3" id="KW-1185">Reference proteome</keyword>
<proteinExistence type="predicted"/>
<dbReference type="AlphaFoldDB" id="A0A843XSV4"/>
<organism evidence="2 3">
    <name type="scientific">Colocasia esculenta</name>
    <name type="common">Wild taro</name>
    <name type="synonym">Arum esculentum</name>
    <dbReference type="NCBI Taxonomy" id="4460"/>
    <lineage>
        <taxon>Eukaryota</taxon>
        <taxon>Viridiplantae</taxon>
        <taxon>Streptophyta</taxon>
        <taxon>Embryophyta</taxon>
        <taxon>Tracheophyta</taxon>
        <taxon>Spermatophyta</taxon>
        <taxon>Magnoliopsida</taxon>
        <taxon>Liliopsida</taxon>
        <taxon>Araceae</taxon>
        <taxon>Aroideae</taxon>
        <taxon>Colocasieae</taxon>
        <taxon>Colocasia</taxon>
    </lineage>
</organism>
<dbReference type="EMBL" id="NMUH01015138">
    <property type="protein sequence ID" value="MQM23128.1"/>
    <property type="molecule type" value="Genomic_DNA"/>
</dbReference>
<feature type="region of interest" description="Disordered" evidence="1">
    <location>
        <begin position="86"/>
        <end position="107"/>
    </location>
</feature>
<sequence length="107" mass="11378">MSQVDLTVEQGIATCPMSPSGLLNATGPMSPSHVQRVKCSGREHKPQFAPFSLCKPYLRRTEAWELHGGLGGGCLTFLQEEVPGSWGEARGSSELGGGGLQAYEKDS</sequence>
<protein>
    <submittedName>
        <fullName evidence="2">Uncharacterized protein</fullName>
    </submittedName>
</protein>
<evidence type="ECO:0000313" key="2">
    <source>
        <dbReference type="EMBL" id="MQM23128.1"/>
    </source>
</evidence>
<reference evidence="2" key="1">
    <citation type="submission" date="2017-07" db="EMBL/GenBank/DDBJ databases">
        <title>Taro Niue Genome Assembly and Annotation.</title>
        <authorList>
            <person name="Atibalentja N."/>
            <person name="Keating K."/>
            <person name="Fields C.J."/>
        </authorList>
    </citation>
    <scope>NUCLEOTIDE SEQUENCE</scope>
    <source>
        <strain evidence="2">Niue_2</strain>
        <tissue evidence="2">Leaf</tissue>
    </source>
</reference>
<name>A0A843XSV4_COLES</name>
<gene>
    <name evidence="2" type="ORF">Taro_056191</name>
</gene>
<dbReference type="Proteomes" id="UP000652761">
    <property type="component" value="Unassembled WGS sequence"/>
</dbReference>
<evidence type="ECO:0000256" key="1">
    <source>
        <dbReference type="SAM" id="MobiDB-lite"/>
    </source>
</evidence>